<accession>A0A381S8E5</accession>
<dbReference type="AlphaFoldDB" id="A0A381S8E5"/>
<evidence type="ECO:0000313" key="1">
    <source>
        <dbReference type="EMBL" id="SVA00350.1"/>
    </source>
</evidence>
<proteinExistence type="predicted"/>
<sequence>MSQGIHRIFFLLILFWNGSIIIAQSTTQYYHRKPQSVQDGQDVLISVLMFIPDPIVSGMLFFRPVGEMSYQELPMHYDAGNWEGLIPGVQVTGQGIEYVVILHKQKWGRIAVPQSNDPFKNPLSFTIIAPKKDADQQTRKVQTSTEYVDADILILSPEVGSVNRPEEIVIAASLFSTAVVDKSNFKVLLDGRDQTRNTIMDEGILTLLPEELSVGLHSVELLFKTTYGLDVTPVAWSFNVTKGMVNVSEGFRYKGNIGGQASSNTASGINLSEQETNGKIDAELSWAKARYSYRGSSRESSFLQPLNRESFTIQITDYLKLEYGDVYPSLSPFLLNGKRVRGQHTHVDLPWFDLQYVNGQIVRSIDYKQKVDGGYKMLEFDTEILDTDGHRRFHLTRTGYTFPQDITATRLSFTFFNIFSGGMHFQKAKDDFEKIPQYIDSNEMFTFVPTDSTMDSIYIYNDYVNENSEYQFDEFMNLASAYGDTVFVDSKNWGGNSPRENLVMGFDFETALDNRNLLFQFAWNYSMTNNNIWDGPLTLAELDVKLDSLEDGMIMGTTSLEGVPDPEQYKDIFTINEFMTPFAPIDLVTAEGNLVRAIINMPSAAFHMRVKGSYSLNNLLLEYKQIGPQFYSFGNPYLTNNIREFSIKDRLSMLGRRLMVAVGYSSKDNNLSETVVNPQKTQTLSLNTTLVPGPGAPSIVFNLQTIGKTNDLDTVEVDSLGRFLKDNREDSRALDALFSLNMPATIGPISNTIAINYNSKTYVDLVETDEKYSGIRRRDDYLFQKADSKTYSLNISSRFPFPLRTVFSMNRTEIFIPMMNENLESYKNELSMTSLGLSGTYSLFENKVRLSSGSDYLTHGDTDSAVKIIGGKIGCEWDILNSLVLHVKGNIRFTHAPENKNDEIDNDNDGKVDNIGEEWSTNSSGLMISLGYRF</sequence>
<dbReference type="EMBL" id="UINC01002792">
    <property type="protein sequence ID" value="SVA00350.1"/>
    <property type="molecule type" value="Genomic_DNA"/>
</dbReference>
<reference evidence="1" key="1">
    <citation type="submission" date="2018-05" db="EMBL/GenBank/DDBJ databases">
        <authorList>
            <person name="Lanie J.A."/>
            <person name="Ng W.-L."/>
            <person name="Kazmierczak K.M."/>
            <person name="Andrzejewski T.M."/>
            <person name="Davidsen T.M."/>
            <person name="Wayne K.J."/>
            <person name="Tettelin H."/>
            <person name="Glass J.I."/>
            <person name="Rusch D."/>
            <person name="Podicherti R."/>
            <person name="Tsui H.-C.T."/>
            <person name="Winkler M.E."/>
        </authorList>
    </citation>
    <scope>NUCLEOTIDE SEQUENCE</scope>
</reference>
<name>A0A381S8E5_9ZZZZ</name>
<gene>
    <name evidence="1" type="ORF">METZ01_LOCUS53204</name>
</gene>
<protein>
    <submittedName>
        <fullName evidence="1">Uncharacterized protein</fullName>
    </submittedName>
</protein>
<organism evidence="1">
    <name type="scientific">marine metagenome</name>
    <dbReference type="NCBI Taxonomy" id="408172"/>
    <lineage>
        <taxon>unclassified sequences</taxon>
        <taxon>metagenomes</taxon>
        <taxon>ecological metagenomes</taxon>
    </lineage>
</organism>